<keyword evidence="2" id="KW-0964">Secreted</keyword>
<evidence type="ECO:0000256" key="3">
    <source>
        <dbReference type="ARBA" id="ARBA00022729"/>
    </source>
</evidence>
<comment type="caution">
    <text evidence="5">The sequence shown here is derived from an EMBL/GenBank/DDBJ whole genome shotgun (WGS) entry which is preliminary data.</text>
</comment>
<evidence type="ECO:0000313" key="5">
    <source>
        <dbReference type="EMBL" id="KKN20881.1"/>
    </source>
</evidence>
<dbReference type="InterPro" id="IPR051417">
    <property type="entry name" value="SDr/BOS_complex"/>
</dbReference>
<protein>
    <recommendedName>
        <fullName evidence="4">SD-repeat containing protein B domain-containing protein</fullName>
    </recommendedName>
</protein>
<dbReference type="Gene3D" id="2.60.40.10">
    <property type="entry name" value="Immunoglobulins"/>
    <property type="match status" value="7"/>
</dbReference>
<dbReference type="InterPro" id="IPR053786">
    <property type="entry name" value="LEPRxLL_CS"/>
</dbReference>
<name>A0A0F9R6G2_9ZZZZ</name>
<evidence type="ECO:0000256" key="1">
    <source>
        <dbReference type="ARBA" id="ARBA00004613"/>
    </source>
</evidence>
<reference evidence="5" key="1">
    <citation type="journal article" date="2015" name="Nature">
        <title>Complex archaea that bridge the gap between prokaryotes and eukaryotes.</title>
        <authorList>
            <person name="Spang A."/>
            <person name="Saw J.H."/>
            <person name="Jorgensen S.L."/>
            <person name="Zaremba-Niedzwiedzka K."/>
            <person name="Martijn J."/>
            <person name="Lind A.E."/>
            <person name="van Eijk R."/>
            <person name="Schleper C."/>
            <person name="Guy L."/>
            <person name="Ettema T.J."/>
        </authorList>
    </citation>
    <scope>NUCLEOTIDE SEQUENCE</scope>
</reference>
<dbReference type="Pfam" id="PF17210">
    <property type="entry name" value="SdrD_B"/>
    <property type="match status" value="5"/>
</dbReference>
<feature type="domain" description="SD-repeat containing protein B" evidence="4">
    <location>
        <begin position="734"/>
        <end position="820"/>
    </location>
</feature>
<dbReference type="GO" id="GO:0005576">
    <property type="term" value="C:extracellular region"/>
    <property type="evidence" value="ECO:0007669"/>
    <property type="project" value="UniProtKB-SubCell"/>
</dbReference>
<feature type="domain" description="SD-repeat containing protein B" evidence="4">
    <location>
        <begin position="1548"/>
        <end position="1645"/>
    </location>
</feature>
<dbReference type="InterPro" id="IPR013783">
    <property type="entry name" value="Ig-like_fold"/>
</dbReference>
<evidence type="ECO:0000256" key="2">
    <source>
        <dbReference type="ARBA" id="ARBA00022525"/>
    </source>
</evidence>
<feature type="domain" description="SD-repeat containing protein B" evidence="4">
    <location>
        <begin position="500"/>
        <end position="583"/>
    </location>
</feature>
<organism evidence="5">
    <name type="scientific">marine sediment metagenome</name>
    <dbReference type="NCBI Taxonomy" id="412755"/>
    <lineage>
        <taxon>unclassified sequences</taxon>
        <taxon>metagenomes</taxon>
        <taxon>ecological metagenomes</taxon>
    </lineage>
</organism>
<feature type="domain" description="SD-repeat containing protein B" evidence="4">
    <location>
        <begin position="30"/>
        <end position="114"/>
    </location>
</feature>
<dbReference type="SUPFAM" id="SSF117074">
    <property type="entry name" value="Hypothetical protein PA1324"/>
    <property type="match status" value="6"/>
</dbReference>
<gene>
    <name evidence="5" type="ORF">LCGC14_0931020</name>
</gene>
<proteinExistence type="predicted"/>
<evidence type="ECO:0000259" key="4">
    <source>
        <dbReference type="Pfam" id="PF17210"/>
    </source>
</evidence>
<feature type="non-terminal residue" evidence="5">
    <location>
        <position position="1728"/>
    </location>
</feature>
<dbReference type="NCBIfam" id="NF012209">
    <property type="entry name" value="LEPR-8K"/>
    <property type="match status" value="1"/>
</dbReference>
<dbReference type="EMBL" id="LAZR01003199">
    <property type="protein sequence ID" value="KKN20881.1"/>
    <property type="molecule type" value="Genomic_DNA"/>
</dbReference>
<dbReference type="InterPro" id="IPR033764">
    <property type="entry name" value="Sdr_B"/>
</dbReference>
<keyword evidence="3" id="KW-0732">Signal</keyword>
<sequence>MRDTDSWGTLHRPAFEPLEPRLLLNGTIEGQVWEDLNGNGLRDPGELGLNGWTVELVDQLTNTVVDTQVTADIDLDASGTIDPFTESGLYTFTGVVDGTYEVRQVVPPDWSQTAPVFDAQAFEVADGRVSAIAMNNAGAFVVAWHAHGDRDDIFARFYNPDGSPGSEPFIVNTATTGLQRYAGVSINDAGDFVVTWASVEETFGISAQRYSADGATMGSELQISATGIDPEVFLEDDGSFLVCWSDEDGPRGQYFDSNGAASGAEFALQIDGAGWVNFSEEWIDQADDGTLIVTWRGPAGGANSWHVQRLAPDGTSLGTSLELDTYSSGDTFPESTVAANGAGEYVVVWKDAYNMYARSFGPDGVLRGEHAVPSGGRARFAVDMTANGQFVVIWGDFAVDDGWYQTFAQWFEADATPIGAVFEVSDWPRWSGGDRTVAVSDAGSMVALWDGDHPAQDGMMARRYPGLGPVDAYTVSLRDGQRLVDLNFGGFELGVVEGQIFEDLNVNGIRDGSEVGLNGWTVELLDIQTGQVVASTTSAADDLDGDGSIDPVTEAGLYSFTGLAGGDYRIRQIRQVGYEQTTPLPIADTYEHAETVYEVPRDPSVLVEFDFPVDLLSMPLGVDGATLTMELAYRDMWHWHYQLSAEGQDLGIVFNDVLTDEIHVSYDLLTALAADGTISFALQDTYGLDRHRDFITLSLAFSGVINPALHDVSIVSGSVIDTTNFGLVSTDSTISGQVFEDTDGNGARDGGEVGLNDWHVDLIDVGTGLTVARATTADEDIDGDGTIDPETEAGRYAFHPVLPGTYEVRQATPTTHHQTLPGTLYQLVVGTTDDVTGIDFGSQLTPVVIDGQVFVDANVNGQHDVGEVGLNGVTIELLDFWTNAVVSTTVTGDIDLDGDGVIDPLTESGRYEFAGLLPEDYRVRQVLLGPNWEWTGPLPDLQMMSPIRRVSDPAEGLQEDPDIAMAADGSVVVVWESANDSGMGGIWGRAHDASGTPVGSQFPVYVDPAFNGGQPGVAMLDTGRFVVTWVDKAVDSDYGIRASVFEADGTPVVGPFLVNTHVDDTQSFPAIATNGDHFVIVWRQDGATEDGAFGRVFESDGTPISGEFRVNADAGEYAFDLSVAMLPDGDFMASWWEDYYDRRAYIRGFNADGTPINDPVEIVIPGQSEASSPSVIASGTDSYRLFWNAQISGAWYHYTQQVGVDGLVLGDPADFGYGRSDIAPASNGGFATSNSPAYEGVGGQLFGADAALASNFTFVTDVYTPRQHVSAVGVNDMGLVAVTWHEGEEDDPANGIFVRLAGGGLQPRETVLTTTWGDRAAGDFGNVLPGDVSGQVFDDLDGDGSRGAGETGLNDWVVKLVDAATGQVIASVLTAEIDLDGDGSIDPETEAGLYTIETLWSGDFQLRITWPDDYWPTVPADGIHTLTLPPGASLSGYDFGAVEFASVSGQVYYDLNGNGQQDGSEPLRHGWLVQVLDPDTWEVVAFTEAVGGTYQIEGLVPGDYRLELMPIVGWAISEPLAGYYDVMLSISEDRTDLDFGVELADARIAGQVFGDLDGNGVRDGDEVGIDGWTVELVDPATGGVIAAATTASEDLNGDGIIDPATERGRYRFAGLVQDDYEVRQVVPAGWQQTAPMGVEERAFAAEVVGGAVTVHEFDVATGAILNSFAGPQAVAMAGYQGLAVGPDSLFYVDASDWFTPTLWELDLDTGAVIDSDPLTFGAIYVIKG</sequence>
<dbReference type="PANTHER" id="PTHR23303">
    <property type="entry name" value="CARBOXYPEPTIDASE REGULATORY REGION-CONTAINING"/>
    <property type="match status" value="1"/>
</dbReference>
<comment type="subcellular location">
    <subcellularLocation>
        <location evidence="1">Secreted</location>
    </subcellularLocation>
</comment>
<accession>A0A0F9R6G2</accession>
<feature type="domain" description="SD-repeat containing protein B" evidence="4">
    <location>
        <begin position="852"/>
        <end position="925"/>
    </location>
</feature>